<feature type="transmembrane region" description="Helical" evidence="5">
    <location>
        <begin position="360"/>
        <end position="382"/>
    </location>
</feature>
<comment type="caution">
    <text evidence="7">The sequence shown here is derived from an EMBL/GenBank/DDBJ whole genome shotgun (WGS) entry which is preliminary data.</text>
</comment>
<feature type="domain" description="Major facilitator superfamily (MFS) profile" evidence="6">
    <location>
        <begin position="18"/>
        <end position="451"/>
    </location>
</feature>
<dbReference type="PANTHER" id="PTHR23501">
    <property type="entry name" value="MAJOR FACILITATOR SUPERFAMILY"/>
    <property type="match status" value="1"/>
</dbReference>
<keyword evidence="3 5" id="KW-1133">Transmembrane helix</keyword>
<dbReference type="PROSITE" id="PS50850">
    <property type="entry name" value="MFS"/>
    <property type="match status" value="1"/>
</dbReference>
<feature type="transmembrane region" description="Helical" evidence="5">
    <location>
        <begin position="424"/>
        <end position="445"/>
    </location>
</feature>
<feature type="transmembrane region" description="Helical" evidence="5">
    <location>
        <begin position="295"/>
        <end position="313"/>
    </location>
</feature>
<dbReference type="Proteomes" id="UP001241072">
    <property type="component" value="Unassembled WGS sequence"/>
</dbReference>
<feature type="transmembrane region" description="Helical" evidence="5">
    <location>
        <begin position="233"/>
        <end position="253"/>
    </location>
</feature>
<keyword evidence="4 5" id="KW-0472">Membrane</keyword>
<dbReference type="InterPro" id="IPR036259">
    <property type="entry name" value="MFS_trans_sf"/>
</dbReference>
<protein>
    <submittedName>
        <fullName evidence="7">MFS transporter</fullName>
    </submittedName>
</protein>
<evidence type="ECO:0000256" key="3">
    <source>
        <dbReference type="ARBA" id="ARBA00022989"/>
    </source>
</evidence>
<gene>
    <name evidence="7" type="ORF">Q5716_09330</name>
</gene>
<feature type="transmembrane region" description="Helical" evidence="5">
    <location>
        <begin position="108"/>
        <end position="129"/>
    </location>
</feature>
<evidence type="ECO:0000256" key="4">
    <source>
        <dbReference type="ARBA" id="ARBA00023136"/>
    </source>
</evidence>
<dbReference type="PANTHER" id="PTHR23501:SF154">
    <property type="entry name" value="MULTIDRUG-EFFLUX TRANSPORTER RV1634-RELATED"/>
    <property type="match status" value="1"/>
</dbReference>
<feature type="transmembrane region" description="Helical" evidence="5">
    <location>
        <begin position="265"/>
        <end position="289"/>
    </location>
</feature>
<feature type="transmembrane region" description="Helical" evidence="5">
    <location>
        <begin position="141"/>
        <end position="163"/>
    </location>
</feature>
<feature type="transmembrane region" description="Helical" evidence="5">
    <location>
        <begin position="12"/>
        <end position="31"/>
    </location>
</feature>
<dbReference type="SUPFAM" id="SSF103473">
    <property type="entry name" value="MFS general substrate transporter"/>
    <property type="match status" value="1"/>
</dbReference>
<dbReference type="Gene3D" id="1.20.1250.20">
    <property type="entry name" value="MFS general substrate transporter like domains"/>
    <property type="match status" value="2"/>
</dbReference>
<dbReference type="PRINTS" id="PR01036">
    <property type="entry name" value="TCRTETB"/>
</dbReference>
<evidence type="ECO:0000313" key="8">
    <source>
        <dbReference type="Proteomes" id="UP001241072"/>
    </source>
</evidence>
<organism evidence="7 8">
    <name type="scientific">Antiquaquibacter soli</name>
    <dbReference type="NCBI Taxonomy" id="3064523"/>
    <lineage>
        <taxon>Bacteria</taxon>
        <taxon>Bacillati</taxon>
        <taxon>Actinomycetota</taxon>
        <taxon>Actinomycetes</taxon>
        <taxon>Micrococcales</taxon>
        <taxon>Microbacteriaceae</taxon>
        <taxon>Antiquaquibacter</taxon>
    </lineage>
</organism>
<evidence type="ECO:0000256" key="1">
    <source>
        <dbReference type="ARBA" id="ARBA00004651"/>
    </source>
</evidence>
<reference evidence="7 8" key="1">
    <citation type="submission" date="2023-07" db="EMBL/GenBank/DDBJ databases">
        <title>Protaetiibacter sp. nov WY-16 isolated from soil.</title>
        <authorList>
            <person name="Liu B."/>
            <person name="Wan Y."/>
        </authorList>
    </citation>
    <scope>NUCLEOTIDE SEQUENCE [LARGE SCALE GENOMIC DNA]</scope>
    <source>
        <strain evidence="7 8">WY-16</strain>
    </source>
</reference>
<feature type="transmembrane region" description="Helical" evidence="5">
    <location>
        <begin position="207"/>
        <end position="227"/>
    </location>
</feature>
<sequence length="451" mass="46331">MSTTPAPQGLLSPALLWTTVGSSVLIFLGAFESLAVTTIMPTVSRELDGQALYALAFSATLAASIVGTVAGGFWADRAGPARPLLAGILVFLVGLVLSGSAAHMEVFVVGRFFQGLGSGAINVALYVVVARLYPASLHPRIFGLFATVWLIPSLIGPVLAGLIADTLSWHWVFLGVGVLVLIAAGAIIPSVLTLLRMPEHGADATSSRWIVPLSLVAAVGVLGVSLAGELGPLAWPVAVGALGVAFVALRPLFPRGTFRAARGMPAAIALRGVVASAFFAVEAFQPLLFQERFDYQPWAAGLILTVGGVAWAVSSEVQGRLGDRVGHEATLRLGTVLAVTGLLWQLTTTLLWLAPPIAAIGWLVAGVGMGLIYPRVSTVVLAHSAPGEQGFNSGAMSIADLAGAASSIAIAGLLFSAFGGVEGAGFTAVFVLGAALVLLTLPVAWRVRAQP</sequence>
<evidence type="ECO:0000313" key="7">
    <source>
        <dbReference type="EMBL" id="MDO7882423.1"/>
    </source>
</evidence>
<dbReference type="EMBL" id="JAUQUB010000001">
    <property type="protein sequence ID" value="MDO7882423.1"/>
    <property type="molecule type" value="Genomic_DNA"/>
</dbReference>
<feature type="transmembrane region" description="Helical" evidence="5">
    <location>
        <begin position="84"/>
        <end position="102"/>
    </location>
</feature>
<name>A0ABT9BN34_9MICO</name>
<keyword evidence="2 5" id="KW-0812">Transmembrane</keyword>
<keyword evidence="8" id="KW-1185">Reference proteome</keyword>
<dbReference type="Pfam" id="PF07690">
    <property type="entry name" value="MFS_1"/>
    <property type="match status" value="1"/>
</dbReference>
<evidence type="ECO:0000259" key="6">
    <source>
        <dbReference type="PROSITE" id="PS50850"/>
    </source>
</evidence>
<feature type="transmembrane region" description="Helical" evidence="5">
    <location>
        <begin position="169"/>
        <end position="195"/>
    </location>
</feature>
<dbReference type="RefSeq" id="WP_305002799.1">
    <property type="nucleotide sequence ID" value="NZ_JAUQUB010000001.1"/>
</dbReference>
<evidence type="ECO:0000256" key="5">
    <source>
        <dbReference type="SAM" id="Phobius"/>
    </source>
</evidence>
<evidence type="ECO:0000256" key="2">
    <source>
        <dbReference type="ARBA" id="ARBA00022692"/>
    </source>
</evidence>
<feature type="transmembrane region" description="Helical" evidence="5">
    <location>
        <begin position="333"/>
        <end position="354"/>
    </location>
</feature>
<proteinExistence type="predicted"/>
<feature type="transmembrane region" description="Helical" evidence="5">
    <location>
        <begin position="394"/>
        <end position="418"/>
    </location>
</feature>
<comment type="subcellular location">
    <subcellularLocation>
        <location evidence="1">Cell membrane</location>
        <topology evidence="1">Multi-pass membrane protein</topology>
    </subcellularLocation>
</comment>
<accession>A0ABT9BN34</accession>
<dbReference type="InterPro" id="IPR020846">
    <property type="entry name" value="MFS_dom"/>
</dbReference>
<dbReference type="InterPro" id="IPR011701">
    <property type="entry name" value="MFS"/>
</dbReference>
<feature type="transmembrane region" description="Helical" evidence="5">
    <location>
        <begin position="51"/>
        <end position="75"/>
    </location>
</feature>